<keyword evidence="2" id="KW-1185">Reference proteome</keyword>
<proteinExistence type="predicted"/>
<comment type="caution">
    <text evidence="1">The sequence shown here is derived from an EMBL/GenBank/DDBJ whole genome shotgun (WGS) entry which is preliminary data.</text>
</comment>
<evidence type="ECO:0000313" key="1">
    <source>
        <dbReference type="EMBL" id="EJZ41517.1"/>
    </source>
</evidence>
<sequence length="58" mass="6988">MRFSLTGQLSSLHWFLRPFPYGESPAKPNELKRRKSFLQKEKLAEANNQFFYNEYNCE</sequence>
<organism evidence="1 2">
    <name type="scientific">Leptospira licerasiae str. MMD4847</name>
    <dbReference type="NCBI Taxonomy" id="1049971"/>
    <lineage>
        <taxon>Bacteria</taxon>
        <taxon>Pseudomonadati</taxon>
        <taxon>Spirochaetota</taxon>
        <taxon>Spirochaetia</taxon>
        <taxon>Leptospirales</taxon>
        <taxon>Leptospiraceae</taxon>
        <taxon>Leptospira</taxon>
    </lineage>
</organism>
<dbReference type="Proteomes" id="UP000018720">
    <property type="component" value="Unassembled WGS sequence"/>
</dbReference>
<gene>
    <name evidence="1" type="ORF">LEP1GSC178_4002</name>
</gene>
<reference evidence="1 2" key="1">
    <citation type="submission" date="2012-08" db="EMBL/GenBank/DDBJ databases">
        <authorList>
            <person name="Harkins D.M."/>
            <person name="Durkin A.S."/>
            <person name="Selengut J.D."/>
            <person name="Sanka R."/>
            <person name="DePew J."/>
            <person name="Purushe J."/>
            <person name="Matthias M.A."/>
            <person name="Vinetz J.M."/>
            <person name="Sutton G.G."/>
            <person name="Nelson W.C."/>
            <person name="Fouts D.E."/>
        </authorList>
    </citation>
    <scope>NUCLEOTIDE SEQUENCE [LARGE SCALE GENOMIC DNA]</scope>
    <source>
        <strain evidence="1 2">MMD4847</strain>
    </source>
</reference>
<name>A0ABP2RAF1_9LEPT</name>
<accession>A0ABP2RAF1</accession>
<evidence type="ECO:0000313" key="2">
    <source>
        <dbReference type="Proteomes" id="UP000018720"/>
    </source>
</evidence>
<dbReference type="EMBL" id="AHOM02000009">
    <property type="protein sequence ID" value="EJZ41517.1"/>
    <property type="molecule type" value="Genomic_DNA"/>
</dbReference>
<protein>
    <submittedName>
        <fullName evidence="1">Uncharacterized protein</fullName>
    </submittedName>
</protein>